<organism evidence="1 2">
    <name type="scientific">Olpidium bornovanus</name>
    <dbReference type="NCBI Taxonomy" id="278681"/>
    <lineage>
        <taxon>Eukaryota</taxon>
        <taxon>Fungi</taxon>
        <taxon>Fungi incertae sedis</taxon>
        <taxon>Olpidiomycota</taxon>
        <taxon>Olpidiomycotina</taxon>
        <taxon>Olpidiomycetes</taxon>
        <taxon>Olpidiales</taxon>
        <taxon>Olpidiaceae</taxon>
        <taxon>Olpidium</taxon>
    </lineage>
</organism>
<dbReference type="Proteomes" id="UP000673691">
    <property type="component" value="Unassembled WGS sequence"/>
</dbReference>
<proteinExistence type="predicted"/>
<accession>A0A8H7ZZV5</accession>
<dbReference type="EMBL" id="JAEFCI010002210">
    <property type="protein sequence ID" value="KAG5462376.1"/>
    <property type="molecule type" value="Genomic_DNA"/>
</dbReference>
<dbReference type="AlphaFoldDB" id="A0A8H7ZZV5"/>
<evidence type="ECO:0000313" key="2">
    <source>
        <dbReference type="Proteomes" id="UP000673691"/>
    </source>
</evidence>
<keyword evidence="2" id="KW-1185">Reference proteome</keyword>
<comment type="caution">
    <text evidence="1">The sequence shown here is derived from an EMBL/GenBank/DDBJ whole genome shotgun (WGS) entry which is preliminary data.</text>
</comment>
<name>A0A8H7ZZV5_9FUNG</name>
<sequence length="106" mass="11199">MKRCSDNCFYRGALHSYAHQSLPRPNYRTGAIVGKGVFSRWAISAQGLFVAATELATGAIVGKGVFSRWSMSAQGLFVAATELATAPGFDRKQAGTLAWVAAAAAM</sequence>
<protein>
    <submittedName>
        <fullName evidence="1">Uncharacterized protein</fullName>
    </submittedName>
</protein>
<evidence type="ECO:0000313" key="1">
    <source>
        <dbReference type="EMBL" id="KAG5462376.1"/>
    </source>
</evidence>
<feature type="non-terminal residue" evidence="1">
    <location>
        <position position="106"/>
    </location>
</feature>
<reference evidence="1 2" key="1">
    <citation type="journal article" name="Sci. Rep.">
        <title>Genome-scale phylogenetic analyses confirm Olpidium as the closest living zoosporic fungus to the non-flagellated, terrestrial fungi.</title>
        <authorList>
            <person name="Chang Y."/>
            <person name="Rochon D."/>
            <person name="Sekimoto S."/>
            <person name="Wang Y."/>
            <person name="Chovatia M."/>
            <person name="Sandor L."/>
            <person name="Salamov A."/>
            <person name="Grigoriev I.V."/>
            <person name="Stajich J.E."/>
            <person name="Spatafora J.W."/>
        </authorList>
    </citation>
    <scope>NUCLEOTIDE SEQUENCE [LARGE SCALE GENOMIC DNA]</scope>
    <source>
        <strain evidence="1">S191</strain>
    </source>
</reference>
<gene>
    <name evidence="1" type="ORF">BJ554DRAFT_5303</name>
</gene>